<keyword evidence="3" id="KW-0614">Plasmid</keyword>
<dbReference type="InterPro" id="IPR013766">
    <property type="entry name" value="Thioredoxin_domain"/>
</dbReference>
<gene>
    <name evidence="3" type="ORF">LRP29_31415</name>
</gene>
<dbReference type="InterPro" id="IPR000866">
    <property type="entry name" value="AhpC/TSA"/>
</dbReference>
<dbReference type="Gene3D" id="2.60.120.260">
    <property type="entry name" value="Galactose-binding domain-like"/>
    <property type="match status" value="1"/>
</dbReference>
<dbReference type="AlphaFoldDB" id="A0AB38TJV4"/>
<feature type="transmembrane region" description="Helical" evidence="1">
    <location>
        <begin position="40"/>
        <end position="62"/>
    </location>
</feature>
<name>A0AB38TJV4_9HYPH</name>
<evidence type="ECO:0000313" key="4">
    <source>
        <dbReference type="Proteomes" id="UP001060070"/>
    </source>
</evidence>
<sequence>MTLFILAYLAGVFTIATPCIFPILPLLLARTEQPFRQGALPMLLGMAFTFAAIASLASVAGGWAVQVNQSARTFALVLITLFGLTMLVPTLAGWIAAPVVSLGSRLLRLSARQRVSKHSTTGVTTGSSLLLGIATGLLWAPCAGPVLGLILTGAALRGANIQTSLLLLIYGFGAASSLAAGSLLSGQLLATAKLSARWGEALRRCFGLAVVAGAATIWLGLDTGLFTRWSLVVANSLEQDLIVKIMDGRDLVGGSGALSATYPTLSDPLVAMLAAPQWLNTQPLRSEDVRGKVVVVNFWTYSCVYCLRALPHIRAWAAKYADQGLVVIGVHTPEFAFEKDLPNVRSASASLGVRYPVAIDNDFGIWRAFNNNSWPALYIIGADGQVRRAISGEGGYDHSEQLIQQLLSEADGVDVASDIMAVVGEGPQAAADRTNLRSSETYVGYGLGRTFSSPGGLNEDSPTLYRAAMPLNLNRWSLSGIWTIGSEFATLSDSSGKIAFRFHSRDLHLVLAPPSEGRPVRFRVTIDGAPPKADHGFDVDGQGWGILKDARLYQLIRQTGPIADRTFEIEFYEEGVRAYAFTFG</sequence>
<dbReference type="Pfam" id="PF00578">
    <property type="entry name" value="AhpC-TSA"/>
    <property type="match status" value="1"/>
</dbReference>
<dbReference type="PANTHER" id="PTHR42852:SF13">
    <property type="entry name" value="PROTEIN DIPZ"/>
    <property type="match status" value="1"/>
</dbReference>
<dbReference type="Pfam" id="PF17991">
    <property type="entry name" value="Thioredoxin_10"/>
    <property type="match status" value="1"/>
</dbReference>
<evidence type="ECO:0000313" key="3">
    <source>
        <dbReference type="EMBL" id="UTU55231.1"/>
    </source>
</evidence>
<keyword evidence="1" id="KW-0472">Membrane</keyword>
<organism evidence="3 4">
    <name type="scientific">Mesorhizobium ciceri</name>
    <dbReference type="NCBI Taxonomy" id="39645"/>
    <lineage>
        <taxon>Bacteria</taxon>
        <taxon>Pseudomonadati</taxon>
        <taxon>Pseudomonadota</taxon>
        <taxon>Alphaproteobacteria</taxon>
        <taxon>Hyphomicrobiales</taxon>
        <taxon>Phyllobacteriaceae</taxon>
        <taxon>Mesorhizobium</taxon>
    </lineage>
</organism>
<dbReference type="InterPro" id="IPR050553">
    <property type="entry name" value="Thioredoxin_ResA/DsbE_sf"/>
</dbReference>
<reference evidence="3 4" key="1">
    <citation type="journal article" date="2022" name="Microbiol. Resour. Announc.">
        <title>Complete Genome Sequence of Mesorhizobium ciceri Strain R30, a Rhizobium Used as a Commercial Inoculant for Chickpea in Argentina.</title>
        <authorList>
            <person name="Foresto E."/>
            <person name="Revale S."/>
            <person name="Primo E."/>
            <person name="Nievas F."/>
            <person name="Carezzano E."/>
            <person name="Puente M."/>
            <person name="Alzari P."/>
            <person name="Mart M."/>
            <person name="Ben-Assaya M."/>
            <person name="Mornico D."/>
            <person name="Santoro M."/>
            <person name="Mart F."/>
            <person name="Giordano W."/>
            <person name="Bogino P."/>
        </authorList>
    </citation>
    <scope>NUCLEOTIDE SEQUENCE [LARGE SCALE GENOMIC DNA]</scope>
    <source>
        <strain evidence="3 4">R30</strain>
    </source>
</reference>
<dbReference type="SUPFAM" id="SSF52833">
    <property type="entry name" value="Thioredoxin-like"/>
    <property type="match status" value="1"/>
</dbReference>
<dbReference type="RefSeq" id="WP_024504950.1">
    <property type="nucleotide sequence ID" value="NZ_CP088148.1"/>
</dbReference>
<protein>
    <submittedName>
        <fullName evidence="3">Redoxin domain-containing protein</fullName>
    </submittedName>
</protein>
<dbReference type="InterPro" id="IPR036249">
    <property type="entry name" value="Thioredoxin-like_sf"/>
</dbReference>
<keyword evidence="1" id="KW-1133">Transmembrane helix</keyword>
<feature type="transmembrane region" description="Helical" evidence="1">
    <location>
        <begin position="128"/>
        <end position="155"/>
    </location>
</feature>
<dbReference type="GO" id="GO:0016491">
    <property type="term" value="F:oxidoreductase activity"/>
    <property type="evidence" value="ECO:0007669"/>
    <property type="project" value="InterPro"/>
</dbReference>
<proteinExistence type="predicted"/>
<dbReference type="InterPro" id="IPR041017">
    <property type="entry name" value="Thioredoxin_10"/>
</dbReference>
<feature type="transmembrane region" description="Helical" evidence="1">
    <location>
        <begin position="74"/>
        <end position="107"/>
    </location>
</feature>
<dbReference type="PROSITE" id="PS51352">
    <property type="entry name" value="THIOREDOXIN_2"/>
    <property type="match status" value="1"/>
</dbReference>
<dbReference type="PANTHER" id="PTHR42852">
    <property type="entry name" value="THIOL:DISULFIDE INTERCHANGE PROTEIN DSBE"/>
    <property type="match status" value="1"/>
</dbReference>
<evidence type="ECO:0000259" key="2">
    <source>
        <dbReference type="PROSITE" id="PS51352"/>
    </source>
</evidence>
<keyword evidence="1" id="KW-0812">Transmembrane</keyword>
<feature type="domain" description="Thioredoxin" evidence="2">
    <location>
        <begin position="251"/>
        <end position="408"/>
    </location>
</feature>
<keyword evidence="4" id="KW-1185">Reference proteome</keyword>
<dbReference type="GO" id="GO:0016209">
    <property type="term" value="F:antioxidant activity"/>
    <property type="evidence" value="ECO:0007669"/>
    <property type="project" value="InterPro"/>
</dbReference>
<evidence type="ECO:0000256" key="1">
    <source>
        <dbReference type="SAM" id="Phobius"/>
    </source>
</evidence>
<dbReference type="Proteomes" id="UP001060070">
    <property type="component" value="Plasmid unnamed"/>
</dbReference>
<dbReference type="EMBL" id="CP088148">
    <property type="protein sequence ID" value="UTU55231.1"/>
    <property type="molecule type" value="Genomic_DNA"/>
</dbReference>
<dbReference type="Gene3D" id="3.40.30.10">
    <property type="entry name" value="Glutaredoxin"/>
    <property type="match status" value="1"/>
</dbReference>
<accession>A0AB38TJV4</accession>
<geneLocation type="plasmid" evidence="3 4">
    <name>unnamed</name>
</geneLocation>
<feature type="transmembrane region" description="Helical" evidence="1">
    <location>
        <begin position="6"/>
        <end position="28"/>
    </location>
</feature>
<feature type="transmembrane region" description="Helical" evidence="1">
    <location>
        <begin position="167"/>
        <end position="189"/>
    </location>
</feature>